<dbReference type="InParanoid" id="A0A2P6MT69"/>
<dbReference type="EMBL" id="MDYQ01000433">
    <property type="protein sequence ID" value="PRP74894.1"/>
    <property type="molecule type" value="Genomic_DNA"/>
</dbReference>
<evidence type="ECO:0000313" key="2">
    <source>
        <dbReference type="Proteomes" id="UP000241769"/>
    </source>
</evidence>
<name>A0A2P6MT69_9EUKA</name>
<dbReference type="AlphaFoldDB" id="A0A2P6MT69"/>
<reference evidence="1 2" key="1">
    <citation type="journal article" date="2018" name="Genome Biol. Evol.">
        <title>Multiple Roots of Fruiting Body Formation in Amoebozoa.</title>
        <authorList>
            <person name="Hillmann F."/>
            <person name="Forbes G."/>
            <person name="Novohradska S."/>
            <person name="Ferling I."/>
            <person name="Riege K."/>
            <person name="Groth M."/>
            <person name="Westermann M."/>
            <person name="Marz M."/>
            <person name="Spaller T."/>
            <person name="Winckler T."/>
            <person name="Schaap P."/>
            <person name="Glockner G."/>
        </authorList>
    </citation>
    <scope>NUCLEOTIDE SEQUENCE [LARGE SCALE GENOMIC DNA]</scope>
    <source>
        <strain evidence="1 2">Jena</strain>
    </source>
</reference>
<organism evidence="1 2">
    <name type="scientific">Planoprotostelium fungivorum</name>
    <dbReference type="NCBI Taxonomy" id="1890364"/>
    <lineage>
        <taxon>Eukaryota</taxon>
        <taxon>Amoebozoa</taxon>
        <taxon>Evosea</taxon>
        <taxon>Variosea</taxon>
        <taxon>Cavosteliida</taxon>
        <taxon>Cavosteliaceae</taxon>
        <taxon>Planoprotostelium</taxon>
    </lineage>
</organism>
<dbReference type="Proteomes" id="UP000241769">
    <property type="component" value="Unassembled WGS sequence"/>
</dbReference>
<dbReference type="InterPro" id="IPR008991">
    <property type="entry name" value="Translation_prot_SH3-like_sf"/>
</dbReference>
<comment type="caution">
    <text evidence="1">The sequence shown here is derived from an EMBL/GenBank/DDBJ whole genome shotgun (WGS) entry which is preliminary data.</text>
</comment>
<accession>A0A2P6MT69</accession>
<protein>
    <submittedName>
        <fullName evidence="1">Uncharacterized protein</fullName>
    </submittedName>
</protein>
<keyword evidence="2" id="KW-1185">Reference proteome</keyword>
<proteinExistence type="predicted"/>
<sequence length="248" mass="28922">MSAFSQALKVPKTVKSFQGTNLNLRGAVEHMKMAQQWSFIKPVYENMEKGDEVYVRYVDDYNTANSMFGKCLRRNRSAYGARFELYDKDLEITRSFPFFSPLLLNIEIRNRKQVEDANKLEKARERRTQKKKKVESAAKLEMRKYIAKVNSVSDTKKKKGCVMMTLLGKTDLCISYKALLRSTDIAVNIQHESRQWKNMRNNEKQMRCNVHHWGKWGSETPAYIILTRTDALIPTVKEKSGKSCFQLR</sequence>
<dbReference type="SUPFAM" id="SSF50104">
    <property type="entry name" value="Translation proteins SH3-like domain"/>
    <property type="match status" value="1"/>
</dbReference>
<evidence type="ECO:0000313" key="1">
    <source>
        <dbReference type="EMBL" id="PRP74894.1"/>
    </source>
</evidence>
<gene>
    <name evidence="1" type="ORF">PROFUN_15921</name>
</gene>